<feature type="compositionally biased region" description="Basic residues" evidence="6">
    <location>
        <begin position="13"/>
        <end position="24"/>
    </location>
</feature>
<dbReference type="InterPro" id="IPR005123">
    <property type="entry name" value="Oxoglu/Fe-dep_dioxygenase_dom"/>
</dbReference>
<evidence type="ECO:0000256" key="6">
    <source>
        <dbReference type="SAM" id="MobiDB-lite"/>
    </source>
</evidence>
<evidence type="ECO:0000256" key="4">
    <source>
        <dbReference type="ARBA" id="ARBA00023004"/>
    </source>
</evidence>
<dbReference type="GO" id="GO:0005737">
    <property type="term" value="C:cytoplasm"/>
    <property type="evidence" value="ECO:0007669"/>
    <property type="project" value="TreeGrafter"/>
</dbReference>
<feature type="binding site" evidence="5">
    <location>
        <position position="374"/>
    </location>
    <ligand>
        <name>Fe cation</name>
        <dbReference type="ChEBI" id="CHEBI:24875"/>
        <note>catalytic</note>
    </ligand>
</feature>
<dbReference type="InterPro" id="IPR037151">
    <property type="entry name" value="AlkB-like_sf"/>
</dbReference>
<dbReference type="Proteomes" id="UP000759537">
    <property type="component" value="Unassembled WGS sequence"/>
</dbReference>
<feature type="compositionally biased region" description="Polar residues" evidence="6">
    <location>
        <begin position="173"/>
        <end position="182"/>
    </location>
</feature>
<evidence type="ECO:0000313" key="9">
    <source>
        <dbReference type="Proteomes" id="UP000759537"/>
    </source>
</evidence>
<dbReference type="InterPro" id="IPR004574">
    <property type="entry name" value="Alkb"/>
</dbReference>
<comment type="cofactor">
    <cofactor evidence="5">
        <name>Fe(2+)</name>
        <dbReference type="ChEBI" id="CHEBI:29033"/>
    </cofactor>
    <text evidence="5">Binds 1 Fe(2+) ion per subunit.</text>
</comment>
<reference evidence="8" key="1">
    <citation type="submission" date="2019-10" db="EMBL/GenBank/DDBJ databases">
        <authorList>
            <consortium name="DOE Joint Genome Institute"/>
            <person name="Kuo A."/>
            <person name="Miyauchi S."/>
            <person name="Kiss E."/>
            <person name="Drula E."/>
            <person name="Kohler A."/>
            <person name="Sanchez-Garcia M."/>
            <person name="Andreopoulos B."/>
            <person name="Barry K.W."/>
            <person name="Bonito G."/>
            <person name="Buee M."/>
            <person name="Carver A."/>
            <person name="Chen C."/>
            <person name="Cichocki N."/>
            <person name="Clum A."/>
            <person name="Culley D."/>
            <person name="Crous P.W."/>
            <person name="Fauchery L."/>
            <person name="Girlanda M."/>
            <person name="Hayes R."/>
            <person name="Keri Z."/>
            <person name="LaButti K."/>
            <person name="Lipzen A."/>
            <person name="Lombard V."/>
            <person name="Magnuson J."/>
            <person name="Maillard F."/>
            <person name="Morin E."/>
            <person name="Murat C."/>
            <person name="Nolan M."/>
            <person name="Ohm R."/>
            <person name="Pangilinan J."/>
            <person name="Pereira M."/>
            <person name="Perotto S."/>
            <person name="Peter M."/>
            <person name="Riley R."/>
            <person name="Sitrit Y."/>
            <person name="Stielow B."/>
            <person name="Szollosi G."/>
            <person name="Zifcakova L."/>
            <person name="Stursova M."/>
            <person name="Spatafora J.W."/>
            <person name="Tedersoo L."/>
            <person name="Vaario L.-M."/>
            <person name="Yamada A."/>
            <person name="Yan M."/>
            <person name="Wang P."/>
            <person name="Xu J."/>
            <person name="Bruns T."/>
            <person name="Baldrian P."/>
            <person name="Vilgalys R."/>
            <person name="Henrissat B."/>
            <person name="Grigoriev I.V."/>
            <person name="Hibbett D."/>
            <person name="Nagy L.G."/>
            <person name="Martin F.M."/>
        </authorList>
    </citation>
    <scope>NUCLEOTIDE SEQUENCE</scope>
    <source>
        <strain evidence="8">Prilba</strain>
    </source>
</reference>
<accession>A0A9P5MUX0</accession>
<feature type="binding site" evidence="5">
    <location>
        <position position="317"/>
    </location>
    <ligand>
        <name>Fe cation</name>
        <dbReference type="ChEBI" id="CHEBI:24875"/>
        <note>catalytic</note>
    </ligand>
</feature>
<organism evidence="8 9">
    <name type="scientific">Russula ochroleuca</name>
    <dbReference type="NCBI Taxonomy" id="152965"/>
    <lineage>
        <taxon>Eukaryota</taxon>
        <taxon>Fungi</taxon>
        <taxon>Dikarya</taxon>
        <taxon>Basidiomycota</taxon>
        <taxon>Agaricomycotina</taxon>
        <taxon>Agaricomycetes</taxon>
        <taxon>Russulales</taxon>
        <taxon>Russulaceae</taxon>
        <taxon>Russula</taxon>
    </lineage>
</organism>
<keyword evidence="1 5" id="KW-0479">Metal-binding</keyword>
<proteinExistence type="predicted"/>
<sequence>MAASLDPTSREYKRARRHHYKTTKNRTEGFDTDWTPFRVAEKKYKARFPPPDLSDVLDLALLDQARSSEIERAGWKGYADTVLTKEIGLRDAQATNARTRKAFTVTGIPGLVVLPSFVSEGTQRDLILWSLGEHARHPNETNLDAHYFLPPSGLWPTYLHSPETIIQPRAPSLMTSPSSDTSGPRRLVSNAPASPATFSLIRSTPRPSPAPSIHAQPLSAAELIPRLRWANIGWSYHWGTKLYDFTREVQAVGEPFRKVCIEVVRSISWHDVFGSPDVESLDDWGDDGPDWQAWEETYEPDAGIVNFYQTKDTLMGHVDRSEICATSPLVSISLGNAAIFLVGGLTRDVAPIPILLRSGDIIVMSGPACRRAYHGVPRILEGTLPAYLGEGTNVDDGLWAPYARYMDTTRININVRQVFPKGFNPGPSQT</sequence>
<evidence type="ECO:0000256" key="1">
    <source>
        <dbReference type="ARBA" id="ARBA00022723"/>
    </source>
</evidence>
<feature type="region of interest" description="Disordered" evidence="6">
    <location>
        <begin position="171"/>
        <end position="191"/>
    </location>
</feature>
<dbReference type="PANTHER" id="PTHR16557:SF2">
    <property type="entry name" value="NUCLEIC ACID DIOXYGENASE ALKBH1"/>
    <property type="match status" value="1"/>
</dbReference>
<dbReference type="SUPFAM" id="SSF51197">
    <property type="entry name" value="Clavaminate synthase-like"/>
    <property type="match status" value="1"/>
</dbReference>
<dbReference type="OrthoDB" id="6614653at2759"/>
<feature type="binding site" evidence="5">
    <location>
        <position position="319"/>
    </location>
    <ligand>
        <name>Fe cation</name>
        <dbReference type="ChEBI" id="CHEBI:24875"/>
        <note>catalytic</note>
    </ligand>
</feature>
<name>A0A9P5MUX0_9AGAM</name>
<dbReference type="Pfam" id="PF13532">
    <property type="entry name" value="2OG-FeII_Oxy_2"/>
    <property type="match status" value="1"/>
</dbReference>
<evidence type="ECO:0000313" key="8">
    <source>
        <dbReference type="EMBL" id="KAF8479145.1"/>
    </source>
</evidence>
<dbReference type="GO" id="GO:0005634">
    <property type="term" value="C:nucleus"/>
    <property type="evidence" value="ECO:0007669"/>
    <property type="project" value="TreeGrafter"/>
</dbReference>
<dbReference type="EMBL" id="WHVB01000010">
    <property type="protein sequence ID" value="KAF8479145.1"/>
    <property type="molecule type" value="Genomic_DNA"/>
</dbReference>
<protein>
    <recommendedName>
        <fullName evidence="7">Fe2OG dioxygenase domain-containing protein</fullName>
    </recommendedName>
</protein>
<keyword evidence="4 5" id="KW-0408">Iron</keyword>
<gene>
    <name evidence="8" type="ORF">DFH94DRAFT_42227</name>
</gene>
<dbReference type="GO" id="GO:0046872">
    <property type="term" value="F:metal ion binding"/>
    <property type="evidence" value="ECO:0007669"/>
    <property type="project" value="UniProtKB-KW"/>
</dbReference>
<evidence type="ECO:0000256" key="2">
    <source>
        <dbReference type="ARBA" id="ARBA00022964"/>
    </source>
</evidence>
<keyword evidence="3" id="KW-0560">Oxidoreductase</keyword>
<dbReference type="PANTHER" id="PTHR16557">
    <property type="entry name" value="ALKYLATED DNA REPAIR PROTEIN ALKB-RELATED"/>
    <property type="match status" value="1"/>
</dbReference>
<feature type="region of interest" description="Disordered" evidence="6">
    <location>
        <begin position="1"/>
        <end position="24"/>
    </location>
</feature>
<reference evidence="8" key="2">
    <citation type="journal article" date="2020" name="Nat. Commun.">
        <title>Large-scale genome sequencing of mycorrhizal fungi provides insights into the early evolution of symbiotic traits.</title>
        <authorList>
            <person name="Miyauchi S."/>
            <person name="Kiss E."/>
            <person name="Kuo A."/>
            <person name="Drula E."/>
            <person name="Kohler A."/>
            <person name="Sanchez-Garcia M."/>
            <person name="Morin E."/>
            <person name="Andreopoulos B."/>
            <person name="Barry K.W."/>
            <person name="Bonito G."/>
            <person name="Buee M."/>
            <person name="Carver A."/>
            <person name="Chen C."/>
            <person name="Cichocki N."/>
            <person name="Clum A."/>
            <person name="Culley D."/>
            <person name="Crous P.W."/>
            <person name="Fauchery L."/>
            <person name="Girlanda M."/>
            <person name="Hayes R.D."/>
            <person name="Keri Z."/>
            <person name="LaButti K."/>
            <person name="Lipzen A."/>
            <person name="Lombard V."/>
            <person name="Magnuson J."/>
            <person name="Maillard F."/>
            <person name="Murat C."/>
            <person name="Nolan M."/>
            <person name="Ohm R.A."/>
            <person name="Pangilinan J."/>
            <person name="Pereira M.F."/>
            <person name="Perotto S."/>
            <person name="Peter M."/>
            <person name="Pfister S."/>
            <person name="Riley R."/>
            <person name="Sitrit Y."/>
            <person name="Stielow J.B."/>
            <person name="Szollosi G."/>
            <person name="Zifcakova L."/>
            <person name="Stursova M."/>
            <person name="Spatafora J.W."/>
            <person name="Tedersoo L."/>
            <person name="Vaario L.M."/>
            <person name="Yamada A."/>
            <person name="Yan M."/>
            <person name="Wang P."/>
            <person name="Xu J."/>
            <person name="Bruns T."/>
            <person name="Baldrian P."/>
            <person name="Vilgalys R."/>
            <person name="Dunand C."/>
            <person name="Henrissat B."/>
            <person name="Grigoriev I.V."/>
            <person name="Hibbett D."/>
            <person name="Nagy L.G."/>
            <person name="Martin F.M."/>
        </authorList>
    </citation>
    <scope>NUCLEOTIDE SEQUENCE</scope>
    <source>
        <strain evidence="8">Prilba</strain>
    </source>
</reference>
<evidence type="ECO:0000256" key="3">
    <source>
        <dbReference type="ARBA" id="ARBA00023002"/>
    </source>
</evidence>
<dbReference type="AlphaFoldDB" id="A0A9P5MUX0"/>
<feature type="domain" description="Fe2OG dioxygenase" evidence="7">
    <location>
        <begin position="299"/>
        <end position="419"/>
    </location>
</feature>
<dbReference type="Gene3D" id="2.60.120.590">
    <property type="entry name" value="Alpha-ketoglutarate-dependent dioxygenase AlkB-like"/>
    <property type="match status" value="1"/>
</dbReference>
<evidence type="ECO:0000259" key="7">
    <source>
        <dbReference type="PROSITE" id="PS51471"/>
    </source>
</evidence>
<dbReference type="InterPro" id="IPR027450">
    <property type="entry name" value="AlkB-like"/>
</dbReference>
<evidence type="ECO:0000256" key="5">
    <source>
        <dbReference type="PIRSR" id="PIRSR604574-2"/>
    </source>
</evidence>
<dbReference type="GO" id="GO:0051213">
    <property type="term" value="F:dioxygenase activity"/>
    <property type="evidence" value="ECO:0007669"/>
    <property type="project" value="UniProtKB-KW"/>
</dbReference>
<comment type="caution">
    <text evidence="8">The sequence shown here is derived from an EMBL/GenBank/DDBJ whole genome shotgun (WGS) entry which is preliminary data.</text>
</comment>
<keyword evidence="9" id="KW-1185">Reference proteome</keyword>
<keyword evidence="2" id="KW-0223">Dioxygenase</keyword>
<dbReference type="PROSITE" id="PS51471">
    <property type="entry name" value="FE2OG_OXY"/>
    <property type="match status" value="1"/>
</dbReference>